<dbReference type="EMBL" id="ON366412">
    <property type="protein sequence ID" value="USL89540.1"/>
    <property type="molecule type" value="Genomic_DNA"/>
</dbReference>
<organism evidence="2 3">
    <name type="scientific">Bacillus phage vB_BceP_LY3</name>
    <dbReference type="NCBI Taxonomy" id="2950458"/>
    <lineage>
        <taxon>Viruses</taxon>
        <taxon>Duplodnaviria</taxon>
        <taxon>Heunggongvirae</taxon>
        <taxon>Uroviricota</taxon>
        <taxon>Caudoviricetes</taxon>
        <taxon>Salasmaviridae</taxon>
        <taxon>Northropvirinae</taxon>
        <taxon>Layangcvirus</taxon>
        <taxon>Layangcvirus LY3</taxon>
    </lineage>
</organism>
<reference evidence="2" key="1">
    <citation type="submission" date="2022-04" db="EMBL/GenBank/DDBJ databases">
        <authorList>
            <person name="Yang M."/>
            <person name="Tan S."/>
        </authorList>
    </citation>
    <scope>NUCLEOTIDE SEQUENCE</scope>
</reference>
<keyword evidence="3" id="KW-1185">Reference proteome</keyword>
<keyword evidence="1" id="KW-0472">Membrane</keyword>
<name>A0A9Y1CVQ0_9CAUD</name>
<sequence length="47" mass="5862">MKYIYPLIVIIYFILLSIYPLTWVITFGLMIFFFLYLVIFELMNERF</sequence>
<dbReference type="Proteomes" id="UP001216218">
    <property type="component" value="Segment"/>
</dbReference>
<evidence type="ECO:0000256" key="1">
    <source>
        <dbReference type="SAM" id="Phobius"/>
    </source>
</evidence>
<protein>
    <submittedName>
        <fullName evidence="2">Uncharacterized protein</fullName>
    </submittedName>
</protein>
<gene>
    <name evidence="2" type="ORF">vBBcePLY3_00029</name>
</gene>
<accession>A0A9Y1CVQ0</accession>
<keyword evidence="1" id="KW-1133">Transmembrane helix</keyword>
<evidence type="ECO:0000313" key="2">
    <source>
        <dbReference type="EMBL" id="USL89540.1"/>
    </source>
</evidence>
<feature type="transmembrane region" description="Helical" evidence="1">
    <location>
        <begin position="6"/>
        <end position="39"/>
    </location>
</feature>
<evidence type="ECO:0000313" key="3">
    <source>
        <dbReference type="Proteomes" id="UP001216218"/>
    </source>
</evidence>
<keyword evidence="1" id="KW-0812">Transmembrane</keyword>
<proteinExistence type="predicted"/>